<evidence type="ECO:0000256" key="1">
    <source>
        <dbReference type="ARBA" id="ARBA00022448"/>
    </source>
</evidence>
<dbReference type="AlphaFoldDB" id="A0AAW8CZ42"/>
<dbReference type="InterPro" id="IPR050107">
    <property type="entry name" value="ABC_carbohydrate_import_ATPase"/>
</dbReference>
<dbReference type="InterPro" id="IPR003593">
    <property type="entry name" value="AAA+_ATPase"/>
</dbReference>
<keyword evidence="6 8" id="KW-0067">ATP-binding</keyword>
<feature type="domain" description="ABC transporter" evidence="7">
    <location>
        <begin position="272"/>
        <end position="501"/>
    </location>
</feature>
<organism evidence="8 9">
    <name type="scientific">Variovorax boronicumulans</name>
    <dbReference type="NCBI Taxonomy" id="436515"/>
    <lineage>
        <taxon>Bacteria</taxon>
        <taxon>Pseudomonadati</taxon>
        <taxon>Pseudomonadota</taxon>
        <taxon>Betaproteobacteria</taxon>
        <taxon>Burkholderiales</taxon>
        <taxon>Comamonadaceae</taxon>
        <taxon>Variovorax</taxon>
    </lineage>
</organism>
<dbReference type="RefSeq" id="WP_307686332.1">
    <property type="nucleotide sequence ID" value="NZ_JAUSRD010000014.1"/>
</dbReference>
<keyword evidence="3" id="KW-0762">Sugar transport</keyword>
<name>A0AAW8CZ42_9BURK</name>
<comment type="caution">
    <text evidence="8">The sequence shown here is derived from an EMBL/GenBank/DDBJ whole genome shotgun (WGS) entry which is preliminary data.</text>
</comment>
<keyword evidence="4" id="KW-0677">Repeat</keyword>
<dbReference type="CDD" id="cd03216">
    <property type="entry name" value="ABC_Carb_Monos_I"/>
    <property type="match status" value="1"/>
</dbReference>
<dbReference type="EMBL" id="JAUSRD010000014">
    <property type="protein sequence ID" value="MDP9895779.1"/>
    <property type="molecule type" value="Genomic_DNA"/>
</dbReference>
<dbReference type="InterPro" id="IPR027417">
    <property type="entry name" value="P-loop_NTPase"/>
</dbReference>
<accession>A0AAW8CZ42</accession>
<dbReference type="Gene3D" id="3.40.50.300">
    <property type="entry name" value="P-loop containing nucleotide triphosphate hydrolases"/>
    <property type="match status" value="2"/>
</dbReference>
<feature type="domain" description="ABC transporter" evidence="7">
    <location>
        <begin position="14"/>
        <end position="255"/>
    </location>
</feature>
<keyword evidence="2" id="KW-0472">Membrane</keyword>
<dbReference type="SMART" id="SM00382">
    <property type="entry name" value="AAA"/>
    <property type="match status" value="2"/>
</dbReference>
<dbReference type="PANTHER" id="PTHR43790">
    <property type="entry name" value="CARBOHYDRATE TRANSPORT ATP-BINDING PROTEIN MG119-RELATED"/>
    <property type="match status" value="1"/>
</dbReference>
<evidence type="ECO:0000256" key="2">
    <source>
        <dbReference type="ARBA" id="ARBA00022475"/>
    </source>
</evidence>
<dbReference type="InterPro" id="IPR003439">
    <property type="entry name" value="ABC_transporter-like_ATP-bd"/>
</dbReference>
<evidence type="ECO:0000256" key="6">
    <source>
        <dbReference type="ARBA" id="ARBA00022840"/>
    </source>
</evidence>
<evidence type="ECO:0000256" key="3">
    <source>
        <dbReference type="ARBA" id="ARBA00022597"/>
    </source>
</evidence>
<dbReference type="GO" id="GO:0016887">
    <property type="term" value="F:ATP hydrolysis activity"/>
    <property type="evidence" value="ECO:0007669"/>
    <property type="project" value="InterPro"/>
</dbReference>
<dbReference type="SUPFAM" id="SSF52540">
    <property type="entry name" value="P-loop containing nucleoside triphosphate hydrolases"/>
    <property type="match status" value="2"/>
</dbReference>
<keyword evidence="5" id="KW-0547">Nucleotide-binding</keyword>
<dbReference type="PANTHER" id="PTHR43790:SF9">
    <property type="entry name" value="GALACTOFURANOSE TRANSPORTER ATP-BINDING PROTEIN YTFR"/>
    <property type="match status" value="1"/>
</dbReference>
<keyword evidence="2" id="KW-1003">Cell membrane</keyword>
<keyword evidence="1" id="KW-0813">Transport</keyword>
<proteinExistence type="predicted"/>
<gene>
    <name evidence="8" type="ORF">J2W31_004906</name>
</gene>
<dbReference type="InterPro" id="IPR017871">
    <property type="entry name" value="ABC_transporter-like_CS"/>
</dbReference>
<dbReference type="GO" id="GO:0005524">
    <property type="term" value="F:ATP binding"/>
    <property type="evidence" value="ECO:0007669"/>
    <property type="project" value="UniProtKB-KW"/>
</dbReference>
<reference evidence="8" key="1">
    <citation type="submission" date="2023-07" db="EMBL/GenBank/DDBJ databases">
        <title>Sorghum-associated microbial communities from plants grown in Nebraska, USA.</title>
        <authorList>
            <person name="Schachtman D."/>
        </authorList>
    </citation>
    <scope>NUCLEOTIDE SEQUENCE</scope>
    <source>
        <strain evidence="8">DS3754</strain>
    </source>
</reference>
<protein>
    <submittedName>
        <fullName evidence="8">Ribose transport system ATP-binding protein</fullName>
    </submittedName>
</protein>
<evidence type="ECO:0000256" key="4">
    <source>
        <dbReference type="ARBA" id="ARBA00022737"/>
    </source>
</evidence>
<evidence type="ECO:0000313" key="8">
    <source>
        <dbReference type="EMBL" id="MDP9895779.1"/>
    </source>
</evidence>
<dbReference type="Pfam" id="PF00005">
    <property type="entry name" value="ABC_tran"/>
    <property type="match status" value="2"/>
</dbReference>
<dbReference type="PROSITE" id="PS00211">
    <property type="entry name" value="ABC_TRANSPORTER_1"/>
    <property type="match status" value="1"/>
</dbReference>
<evidence type="ECO:0000259" key="7">
    <source>
        <dbReference type="PROSITE" id="PS50893"/>
    </source>
</evidence>
<dbReference type="Proteomes" id="UP001242045">
    <property type="component" value="Unassembled WGS sequence"/>
</dbReference>
<evidence type="ECO:0000256" key="5">
    <source>
        <dbReference type="ARBA" id="ARBA00022741"/>
    </source>
</evidence>
<dbReference type="PROSITE" id="PS50893">
    <property type="entry name" value="ABC_TRANSPORTER_2"/>
    <property type="match status" value="2"/>
</dbReference>
<evidence type="ECO:0000313" key="9">
    <source>
        <dbReference type="Proteomes" id="UP001242045"/>
    </source>
</evidence>
<sequence length="503" mass="54318">MQVSSQALAGEVLVEARGAARSFGAVQALRGVDLQLRRGECVGLVGHNGAGKSTLVNILCGALAPDRGELHFAGRPADGAAWSLREARRWGLRCVFQELSLCDNLTLAENMRIAQPQSAEWAWRKRAGAQLMATLDRIFPGHGLRPDDVVGELPIGKRQLVEVARAFTPGAQPLELMILDEPTSSLDGQAAAQLLAYIRSFVAEGKTCVLITHKLREIFAVTDRLVVMRDGQVVQATPTAEIDRERLVSAMGQAVVNDAPQAAAARTRTAGEHAQTVQDVVQVQASAQRGIALRAARGEVIGLAGLAGHGQTAMLLALQEASQHNGKDAMHVEGGTAFVAGDRQTDGVFALWSIARNMTVGWLAQLRAHSPLIDLRQEQQQAQQWRERLGLVTPDMDLPIGSLSGGNQQKVLFARALGSTAPVILMDDPMRGVDVGTKRDVYALIREEARGGRTFVWYTTEFDELHHCDRVYVFSNGRVVGELAGDDISEERVVALSFEEAVA</sequence>